<keyword evidence="2" id="KW-1185">Reference proteome</keyword>
<comment type="caution">
    <text evidence="1">The sequence shown here is derived from an EMBL/GenBank/DDBJ whole genome shotgun (WGS) entry which is preliminary data.</text>
</comment>
<dbReference type="Proteomes" id="UP000297447">
    <property type="component" value="Unassembled WGS sequence"/>
</dbReference>
<gene>
    <name evidence="1" type="ORF">E3T55_06560</name>
</gene>
<dbReference type="Gene3D" id="3.40.1190.20">
    <property type="match status" value="1"/>
</dbReference>
<dbReference type="SUPFAM" id="SSF53613">
    <property type="entry name" value="Ribokinase-like"/>
    <property type="match status" value="1"/>
</dbReference>
<dbReference type="RefSeq" id="WP_134518771.1">
    <property type="nucleotide sequence ID" value="NZ_SOHE01000029.1"/>
</dbReference>
<dbReference type="AlphaFoldDB" id="A0A4R9A5A3"/>
<dbReference type="OrthoDB" id="9795789at2"/>
<organism evidence="1 2">
    <name type="scientific">Cryobacterium frigoriphilum</name>
    <dbReference type="NCBI Taxonomy" id="1259150"/>
    <lineage>
        <taxon>Bacteria</taxon>
        <taxon>Bacillati</taxon>
        <taxon>Actinomycetota</taxon>
        <taxon>Actinomycetes</taxon>
        <taxon>Micrococcales</taxon>
        <taxon>Microbacteriaceae</taxon>
        <taxon>Cryobacterium</taxon>
    </lineage>
</organism>
<accession>A0A4R9A5A3</accession>
<dbReference type="EMBL" id="SOHE01000029">
    <property type="protein sequence ID" value="TFD52260.1"/>
    <property type="molecule type" value="Genomic_DNA"/>
</dbReference>
<sequence length="177" mass="18327">MTRERPGPGEPVDILHTASLTAAALWTVHSMEEETIVSFAPSMPRDRELTERFIAASDVVTLGEADAAWLHPGATVDDVIGKLLRRGPALVAVACASGWALGTKRASLALPAASAADELVAGLLNGLAGVLADGCHVEGLRSGLDTVLLARIGRSVAEHGCPGAGLSRRRSNRPQPA</sequence>
<dbReference type="InterPro" id="IPR029056">
    <property type="entry name" value="Ribokinase-like"/>
</dbReference>
<proteinExistence type="predicted"/>
<evidence type="ECO:0000313" key="1">
    <source>
        <dbReference type="EMBL" id="TFD52260.1"/>
    </source>
</evidence>
<reference evidence="1 2" key="1">
    <citation type="submission" date="2019-03" db="EMBL/GenBank/DDBJ databases">
        <title>Genomics of glacier-inhabiting Cryobacterium strains.</title>
        <authorList>
            <person name="Liu Q."/>
            <person name="Xin Y.-H."/>
        </authorList>
    </citation>
    <scope>NUCLEOTIDE SEQUENCE [LARGE SCALE GENOMIC DNA]</scope>
    <source>
        <strain evidence="1 2">Hh14</strain>
    </source>
</reference>
<evidence type="ECO:0000313" key="2">
    <source>
        <dbReference type="Proteomes" id="UP000297447"/>
    </source>
</evidence>
<protein>
    <submittedName>
        <fullName evidence="1">Uncharacterized protein</fullName>
    </submittedName>
</protein>
<name>A0A4R9A5A3_9MICO</name>